<keyword evidence="2" id="KW-1185">Reference proteome</keyword>
<proteinExistence type="predicted"/>
<dbReference type="EMBL" id="JAGDFL010000047">
    <property type="protein sequence ID" value="KAG7399679.1"/>
    <property type="molecule type" value="Genomic_DNA"/>
</dbReference>
<dbReference type="AlphaFoldDB" id="A0A8T1X759"/>
<organism evidence="1 2">
    <name type="scientific">Phytophthora boehmeriae</name>
    <dbReference type="NCBI Taxonomy" id="109152"/>
    <lineage>
        <taxon>Eukaryota</taxon>
        <taxon>Sar</taxon>
        <taxon>Stramenopiles</taxon>
        <taxon>Oomycota</taxon>
        <taxon>Peronosporomycetes</taxon>
        <taxon>Peronosporales</taxon>
        <taxon>Peronosporaceae</taxon>
        <taxon>Phytophthora</taxon>
    </lineage>
</organism>
<dbReference type="Proteomes" id="UP000693981">
    <property type="component" value="Unassembled WGS sequence"/>
</dbReference>
<evidence type="ECO:0000313" key="1">
    <source>
        <dbReference type="EMBL" id="KAG7399679.1"/>
    </source>
</evidence>
<dbReference type="OrthoDB" id="122837at2759"/>
<name>A0A8T1X759_9STRA</name>
<reference evidence="1" key="1">
    <citation type="submission" date="2021-02" db="EMBL/GenBank/DDBJ databases">
        <authorList>
            <person name="Palmer J.M."/>
        </authorList>
    </citation>
    <scope>NUCLEOTIDE SEQUENCE</scope>
    <source>
        <strain evidence="1">SCRP23</strain>
    </source>
</reference>
<evidence type="ECO:0000313" key="2">
    <source>
        <dbReference type="Proteomes" id="UP000693981"/>
    </source>
</evidence>
<comment type="caution">
    <text evidence="1">The sequence shown here is derived from an EMBL/GenBank/DDBJ whole genome shotgun (WGS) entry which is preliminary data.</text>
</comment>
<protein>
    <submittedName>
        <fullName evidence="1">Uncharacterized protein</fullName>
    </submittedName>
</protein>
<gene>
    <name evidence="1" type="ORF">PHYBOEH_008186</name>
</gene>
<accession>A0A8T1X759</accession>
<sequence>MEALGIFQDDVDVQDSTTPIDDTHANNRVRERKLLHWINSLPLTKCLLVEELRDLRFGDVLHEIVEWLQCSAVIDKSTMSKCDEFATDTMTERLRRVVQLAARECRSQDTDAISSARFKKRKMTSVLFATDVSKKRFSSAPCNKPNWKILMNH</sequence>